<dbReference type="Proteomes" id="UP000249890">
    <property type="component" value="Chromosome"/>
</dbReference>
<accession>A0A2Z2KTG1</accession>
<dbReference type="AlphaFoldDB" id="A0A2Z2KTG1"/>
<feature type="coiled-coil region" evidence="1">
    <location>
        <begin position="11"/>
        <end position="38"/>
    </location>
</feature>
<name>A0A2Z2KTG1_9BACL</name>
<evidence type="ECO:0000313" key="3">
    <source>
        <dbReference type="Proteomes" id="UP000249890"/>
    </source>
</evidence>
<organism evidence="2 3">
    <name type="scientific">Paenibacillus donghaensis</name>
    <dbReference type="NCBI Taxonomy" id="414771"/>
    <lineage>
        <taxon>Bacteria</taxon>
        <taxon>Bacillati</taxon>
        <taxon>Bacillota</taxon>
        <taxon>Bacilli</taxon>
        <taxon>Bacillales</taxon>
        <taxon>Paenibacillaceae</taxon>
        <taxon>Paenibacillus</taxon>
    </lineage>
</organism>
<gene>
    <name evidence="2" type="ORF">B9T62_19065</name>
</gene>
<evidence type="ECO:0000313" key="2">
    <source>
        <dbReference type="EMBL" id="ASA22708.1"/>
    </source>
</evidence>
<dbReference type="EMBL" id="CP021780">
    <property type="protein sequence ID" value="ASA22708.1"/>
    <property type="molecule type" value="Genomic_DNA"/>
</dbReference>
<proteinExistence type="predicted"/>
<keyword evidence="1" id="KW-0175">Coiled coil</keyword>
<sequence length="84" mass="9995">MKNIFKLPDLQRAKIDEIMELRNRANRIEQEVIKWFEDNGFNIQEEHFLLVADKLSNSEGTSDDIEQIIQDAIRQNYTESRREG</sequence>
<dbReference type="RefSeq" id="WP_087916706.1">
    <property type="nucleotide sequence ID" value="NZ_CP021780.1"/>
</dbReference>
<reference evidence="2 3" key="1">
    <citation type="submission" date="2017-06" db="EMBL/GenBank/DDBJ databases">
        <title>Complete genome sequence of Paenibacillus donghaensis KCTC 13049T isolated from East Sea sediment, South Korea.</title>
        <authorList>
            <person name="Jung B.K."/>
            <person name="Hong S.-J."/>
            <person name="Shin J.-H."/>
        </authorList>
    </citation>
    <scope>NUCLEOTIDE SEQUENCE [LARGE SCALE GENOMIC DNA]</scope>
    <source>
        <strain evidence="2 3">KCTC 13049</strain>
    </source>
</reference>
<dbReference type="KEGG" id="pdh:B9T62_19065"/>
<evidence type="ECO:0000256" key="1">
    <source>
        <dbReference type="SAM" id="Coils"/>
    </source>
</evidence>
<protein>
    <submittedName>
        <fullName evidence="2">Uncharacterized protein</fullName>
    </submittedName>
</protein>
<keyword evidence="3" id="KW-1185">Reference proteome</keyword>